<reference evidence="2" key="1">
    <citation type="journal article" date="2022" name="Mol. Ecol. Resour.">
        <title>The genomes of chicory, endive, great burdock and yacon provide insights into Asteraceae palaeo-polyploidization history and plant inulin production.</title>
        <authorList>
            <person name="Fan W."/>
            <person name="Wang S."/>
            <person name="Wang H."/>
            <person name="Wang A."/>
            <person name="Jiang F."/>
            <person name="Liu H."/>
            <person name="Zhao H."/>
            <person name="Xu D."/>
            <person name="Zhang Y."/>
        </authorList>
    </citation>
    <scope>NUCLEOTIDE SEQUENCE [LARGE SCALE GENOMIC DNA]</scope>
    <source>
        <strain evidence="2">cv. Yunnan</strain>
    </source>
</reference>
<dbReference type="Proteomes" id="UP001056120">
    <property type="component" value="Linkage Group LG28"/>
</dbReference>
<proteinExistence type="predicted"/>
<reference evidence="1 2" key="2">
    <citation type="journal article" date="2022" name="Mol. Ecol. Resour.">
        <title>The genomes of chicory, endive, great burdock and yacon provide insights into Asteraceae paleo-polyploidization history and plant inulin production.</title>
        <authorList>
            <person name="Fan W."/>
            <person name="Wang S."/>
            <person name="Wang H."/>
            <person name="Wang A."/>
            <person name="Jiang F."/>
            <person name="Liu H."/>
            <person name="Zhao H."/>
            <person name="Xu D."/>
            <person name="Zhang Y."/>
        </authorList>
    </citation>
    <scope>NUCLEOTIDE SEQUENCE [LARGE SCALE GENOMIC DNA]</scope>
    <source>
        <strain evidence="2">cv. Yunnan</strain>
        <tissue evidence="1">Leaves</tissue>
    </source>
</reference>
<name>A0ACB8YCE4_9ASTR</name>
<keyword evidence="2" id="KW-1185">Reference proteome</keyword>
<evidence type="ECO:0000313" key="2">
    <source>
        <dbReference type="Proteomes" id="UP001056120"/>
    </source>
</evidence>
<sequence>MLAGGNNHDGLISVREKAYRGSRCIYTNIALNSASNFEVTFAANRSLRRGLKSTTDSLHIAFKICLWNCNY</sequence>
<comment type="caution">
    <text evidence="1">The sequence shown here is derived from an EMBL/GenBank/DDBJ whole genome shotgun (WGS) entry which is preliminary data.</text>
</comment>
<protein>
    <submittedName>
        <fullName evidence="1">Uncharacterized protein</fullName>
    </submittedName>
</protein>
<gene>
    <name evidence="1" type="ORF">L1987_83510</name>
</gene>
<accession>A0ACB8YCE4</accession>
<organism evidence="1 2">
    <name type="scientific">Smallanthus sonchifolius</name>
    <dbReference type="NCBI Taxonomy" id="185202"/>
    <lineage>
        <taxon>Eukaryota</taxon>
        <taxon>Viridiplantae</taxon>
        <taxon>Streptophyta</taxon>
        <taxon>Embryophyta</taxon>
        <taxon>Tracheophyta</taxon>
        <taxon>Spermatophyta</taxon>
        <taxon>Magnoliopsida</taxon>
        <taxon>eudicotyledons</taxon>
        <taxon>Gunneridae</taxon>
        <taxon>Pentapetalae</taxon>
        <taxon>asterids</taxon>
        <taxon>campanulids</taxon>
        <taxon>Asterales</taxon>
        <taxon>Asteraceae</taxon>
        <taxon>Asteroideae</taxon>
        <taxon>Heliantheae alliance</taxon>
        <taxon>Millerieae</taxon>
        <taxon>Smallanthus</taxon>
    </lineage>
</organism>
<evidence type="ECO:0000313" key="1">
    <source>
        <dbReference type="EMBL" id="KAI3683033.1"/>
    </source>
</evidence>
<dbReference type="EMBL" id="CM042045">
    <property type="protein sequence ID" value="KAI3683033.1"/>
    <property type="molecule type" value="Genomic_DNA"/>
</dbReference>